<evidence type="ECO:0000313" key="5">
    <source>
        <dbReference type="Proteomes" id="UP001143362"/>
    </source>
</evidence>
<dbReference type="InterPro" id="IPR036661">
    <property type="entry name" value="Luciferase-like_sf"/>
</dbReference>
<dbReference type="SUPFAM" id="SSF51679">
    <property type="entry name" value="Bacterial luciferase-like"/>
    <property type="match status" value="1"/>
</dbReference>
<dbReference type="EMBL" id="SHNN01000002">
    <property type="protein sequence ID" value="MCX2981986.1"/>
    <property type="molecule type" value="Genomic_DNA"/>
</dbReference>
<evidence type="ECO:0000313" key="4">
    <source>
        <dbReference type="EMBL" id="MCX2981986.1"/>
    </source>
</evidence>
<keyword evidence="2" id="KW-0503">Monooxygenase</keyword>
<dbReference type="Pfam" id="PF00296">
    <property type="entry name" value="Bac_luciferase"/>
    <property type="match status" value="1"/>
</dbReference>
<accession>A0ABT3TI26</accession>
<gene>
    <name evidence="4" type="ORF">EYC98_14075</name>
</gene>
<keyword evidence="5" id="KW-1185">Reference proteome</keyword>
<dbReference type="PANTHER" id="PTHR30137:SF8">
    <property type="entry name" value="BLR5498 PROTEIN"/>
    <property type="match status" value="1"/>
</dbReference>
<evidence type="ECO:0000259" key="3">
    <source>
        <dbReference type="Pfam" id="PF00296"/>
    </source>
</evidence>
<sequence>MAEYADAQGFSSVNVEEHHCAENGWLPSPLTMAAALAARTEHCSIGIMALLVTLYDPVRLAEDLAVIDLLSGGRLTFVAGMGYREKEFRAMDKPYATRGAWMDHVLDTLLAAWGDEPFEYNGQLINVTPKPFQRPHPMFLVGGMSKPAARRAARRGLPFGPPIADPELEALYYEELTKHGHSNGFVYTPPADFSVMFLHDDPEAAWDQLGHHFLVEAIEYSSWKEEGLQRPLEFASSSVEALRAEARYEIITPQECIERHLNRAEFFATVHPLIGGMPLDAGWDCLRLYAEQVLPTVRAELKG</sequence>
<dbReference type="PANTHER" id="PTHR30137">
    <property type="entry name" value="LUCIFERASE-LIKE MONOOXYGENASE"/>
    <property type="match status" value="1"/>
</dbReference>
<evidence type="ECO:0000256" key="1">
    <source>
        <dbReference type="ARBA" id="ARBA00023002"/>
    </source>
</evidence>
<dbReference type="InterPro" id="IPR011251">
    <property type="entry name" value="Luciferase-like_dom"/>
</dbReference>
<proteinExistence type="predicted"/>
<evidence type="ECO:0000256" key="2">
    <source>
        <dbReference type="ARBA" id="ARBA00023033"/>
    </source>
</evidence>
<dbReference type="InterPro" id="IPR050766">
    <property type="entry name" value="Bact_Lucif_Oxidored"/>
</dbReference>
<feature type="domain" description="Luciferase-like" evidence="3">
    <location>
        <begin position="1"/>
        <end position="220"/>
    </location>
</feature>
<organism evidence="4 5">
    <name type="scientific">Candidatus Litorirhabdus singularis</name>
    <dbReference type="NCBI Taxonomy" id="2518993"/>
    <lineage>
        <taxon>Bacteria</taxon>
        <taxon>Pseudomonadati</taxon>
        <taxon>Pseudomonadota</taxon>
        <taxon>Gammaproteobacteria</taxon>
        <taxon>Cellvibrionales</taxon>
        <taxon>Halieaceae</taxon>
        <taxon>Candidatus Litorirhabdus</taxon>
    </lineage>
</organism>
<dbReference type="Gene3D" id="3.20.20.30">
    <property type="entry name" value="Luciferase-like domain"/>
    <property type="match status" value="1"/>
</dbReference>
<dbReference type="Proteomes" id="UP001143362">
    <property type="component" value="Unassembled WGS sequence"/>
</dbReference>
<reference evidence="4" key="1">
    <citation type="submission" date="2019-02" db="EMBL/GenBank/DDBJ databases">
        <authorList>
            <person name="Li S.-H."/>
        </authorList>
    </citation>
    <scope>NUCLEOTIDE SEQUENCE</scope>
    <source>
        <strain evidence="4">IMCC14734</strain>
    </source>
</reference>
<comment type="caution">
    <text evidence="4">The sequence shown here is derived from an EMBL/GenBank/DDBJ whole genome shotgun (WGS) entry which is preliminary data.</text>
</comment>
<keyword evidence="1" id="KW-0560">Oxidoreductase</keyword>
<protein>
    <submittedName>
        <fullName evidence="4">LLM class flavin-dependent oxidoreductase</fullName>
    </submittedName>
</protein>
<name>A0ABT3TI26_9GAMM</name>